<comment type="caution">
    <text evidence="4">The sequence shown here is derived from an EMBL/GenBank/DDBJ whole genome shotgun (WGS) entry which is preliminary data.</text>
</comment>
<dbReference type="PATRIC" id="fig|1133569.4.peg.1681"/>
<dbReference type="InterPro" id="IPR051088">
    <property type="entry name" value="PTS_Sugar-EIIC/EIIB"/>
</dbReference>
<reference evidence="4 5" key="1">
    <citation type="journal article" date="2015" name="Genome Announc.">
        <title>Expanding the biotechnology potential of lactobacilli through comparative genomics of 213 strains and associated genera.</title>
        <authorList>
            <person name="Sun Z."/>
            <person name="Harris H.M."/>
            <person name="McCann A."/>
            <person name="Guo C."/>
            <person name="Argimon S."/>
            <person name="Zhang W."/>
            <person name="Yang X."/>
            <person name="Jeffery I.B."/>
            <person name="Cooney J.C."/>
            <person name="Kagawa T.F."/>
            <person name="Liu W."/>
            <person name="Song Y."/>
            <person name="Salvetti E."/>
            <person name="Wrobel A."/>
            <person name="Rasinkangas P."/>
            <person name="Parkhill J."/>
            <person name="Rea M.C."/>
            <person name="O'Sullivan O."/>
            <person name="Ritari J."/>
            <person name="Douillard F.P."/>
            <person name="Paul Ross R."/>
            <person name="Yang R."/>
            <person name="Briner A.E."/>
            <person name="Felis G.E."/>
            <person name="de Vos W.M."/>
            <person name="Barrangou R."/>
            <person name="Klaenhammer T.R."/>
            <person name="Caufield P.W."/>
            <person name="Cui Y."/>
            <person name="Zhang H."/>
            <person name="O'Toole P.W."/>
        </authorList>
    </citation>
    <scope>NUCLEOTIDE SEQUENCE [LARGE SCALE GENOMIC DNA]</scope>
    <source>
        <strain evidence="4 5">DSM 20605</strain>
    </source>
</reference>
<feature type="transmembrane region" description="Helical" evidence="2">
    <location>
        <begin position="115"/>
        <end position="133"/>
    </location>
</feature>
<keyword evidence="2" id="KW-0472">Membrane</keyword>
<dbReference type="RefSeq" id="WP_056970689.1">
    <property type="nucleotide sequence ID" value="NZ_AYYX01000048.1"/>
</dbReference>
<feature type="domain" description="PTS EIIC type-3" evidence="3">
    <location>
        <begin position="1"/>
        <end position="409"/>
    </location>
</feature>
<evidence type="ECO:0000259" key="3">
    <source>
        <dbReference type="PROSITE" id="PS51105"/>
    </source>
</evidence>
<dbReference type="GO" id="GO:0005886">
    <property type="term" value="C:plasma membrane"/>
    <property type="evidence" value="ECO:0007669"/>
    <property type="project" value="TreeGrafter"/>
</dbReference>
<evidence type="ECO:0000313" key="4">
    <source>
        <dbReference type="EMBL" id="KRM86413.1"/>
    </source>
</evidence>
<dbReference type="InterPro" id="IPR004501">
    <property type="entry name" value="PTS_EIIC_3"/>
</dbReference>
<feature type="transmembrane region" description="Helical" evidence="2">
    <location>
        <begin position="71"/>
        <end position="94"/>
    </location>
</feature>
<gene>
    <name evidence="4" type="ORF">FD21_GL001536</name>
</gene>
<sequence length="426" mass="46785">MNLDSFKSGGKLFFLKQWRQSSWQSLQLGAPLLLLGLFFEGFNESFLRPDSFFYQILDLRKWNWLIEFSKAAAALSQICFSSFLLLLCVATAAFQIRQCPTIAGSNNHSARLQSSLAAVLLLLTISYSQRVFSSGAGLNWLGGRATFLEAMLVGLLGAGTYYGLQYWFRQRNWTLQLWQLTLASLLEGGLIRELNHFIQHGHWFITGSLSQLNLSTTHLPGVVAASGQSIINTCQFWVGAVSPGNIAADFSDDAINSVNLAAALTKNSLKDLPEPLNLHSLLGSYALLGGTSQLLALLLVMLLVGSHQQQKLSRLNLIPVFFNLNGGLFAGVPLFFNWQLLMPLILAPLVSIWLAAAALALKLLPPAVYPTPNGTPTLLNAFLGTAGKWQVLAFTIMILLLSMLIYYPFVNSSCNREISKEAARLV</sequence>
<keyword evidence="5" id="KW-1185">Reference proteome</keyword>
<evidence type="ECO:0000256" key="1">
    <source>
        <dbReference type="ARBA" id="ARBA00022683"/>
    </source>
</evidence>
<feature type="transmembrane region" description="Helical" evidence="2">
    <location>
        <begin position="389"/>
        <end position="410"/>
    </location>
</feature>
<dbReference type="PANTHER" id="PTHR33989">
    <property type="match status" value="1"/>
</dbReference>
<feature type="transmembrane region" description="Helical" evidence="2">
    <location>
        <begin position="345"/>
        <end position="369"/>
    </location>
</feature>
<evidence type="ECO:0000313" key="5">
    <source>
        <dbReference type="Proteomes" id="UP000051576"/>
    </source>
</evidence>
<dbReference type="PANTHER" id="PTHR33989:SF8">
    <property type="entry name" value="PERMEASE IIC COMPONENT"/>
    <property type="match status" value="1"/>
</dbReference>
<feature type="transmembrane region" description="Helical" evidence="2">
    <location>
        <begin position="145"/>
        <end position="164"/>
    </location>
</feature>
<dbReference type="Proteomes" id="UP000051576">
    <property type="component" value="Unassembled WGS sequence"/>
</dbReference>
<organism evidence="4 5">
    <name type="scientific">Liquorilactobacillus vini DSM 20605</name>
    <dbReference type="NCBI Taxonomy" id="1133569"/>
    <lineage>
        <taxon>Bacteria</taxon>
        <taxon>Bacillati</taxon>
        <taxon>Bacillota</taxon>
        <taxon>Bacilli</taxon>
        <taxon>Lactobacillales</taxon>
        <taxon>Lactobacillaceae</taxon>
        <taxon>Liquorilactobacillus</taxon>
    </lineage>
</organism>
<feature type="transmembrane region" description="Helical" evidence="2">
    <location>
        <begin position="317"/>
        <end position="338"/>
    </location>
</feature>
<name>A0A0R2C3Y5_9LACO</name>
<dbReference type="STRING" id="1133569.FD21_GL001536"/>
<dbReference type="AlphaFoldDB" id="A0A0R2C3Y5"/>
<dbReference type="GO" id="GO:0008982">
    <property type="term" value="F:protein-N(PI)-phosphohistidine-sugar phosphotransferase activity"/>
    <property type="evidence" value="ECO:0007669"/>
    <property type="project" value="InterPro"/>
</dbReference>
<feature type="transmembrane region" description="Helical" evidence="2">
    <location>
        <begin position="21"/>
        <end position="39"/>
    </location>
</feature>
<accession>A0A0R2C3Y5</accession>
<keyword evidence="2" id="KW-1133">Transmembrane helix</keyword>
<dbReference type="PROSITE" id="PS51105">
    <property type="entry name" value="PTS_EIIC_TYPE_3"/>
    <property type="match status" value="1"/>
</dbReference>
<protein>
    <recommendedName>
        <fullName evidence="3">PTS EIIC type-3 domain-containing protein</fullName>
    </recommendedName>
</protein>
<proteinExistence type="predicted"/>
<keyword evidence="1" id="KW-0598">Phosphotransferase system</keyword>
<feature type="transmembrane region" description="Helical" evidence="2">
    <location>
        <begin position="285"/>
        <end position="305"/>
    </location>
</feature>
<dbReference type="GO" id="GO:1901264">
    <property type="term" value="P:carbohydrate derivative transport"/>
    <property type="evidence" value="ECO:0007669"/>
    <property type="project" value="TreeGrafter"/>
</dbReference>
<dbReference type="EMBL" id="AYYX01000048">
    <property type="protein sequence ID" value="KRM86413.1"/>
    <property type="molecule type" value="Genomic_DNA"/>
</dbReference>
<evidence type="ECO:0000256" key="2">
    <source>
        <dbReference type="SAM" id="Phobius"/>
    </source>
</evidence>
<dbReference type="GO" id="GO:0009401">
    <property type="term" value="P:phosphoenolpyruvate-dependent sugar phosphotransferase system"/>
    <property type="evidence" value="ECO:0007669"/>
    <property type="project" value="UniProtKB-KW"/>
</dbReference>
<keyword evidence="2" id="KW-0812">Transmembrane</keyword>